<evidence type="ECO:0000256" key="6">
    <source>
        <dbReference type="ARBA" id="ARBA00022989"/>
    </source>
</evidence>
<keyword evidence="6 9" id="KW-1133">Transmembrane helix</keyword>
<feature type="transmembrane region" description="Helical" evidence="9">
    <location>
        <begin position="55"/>
        <end position="81"/>
    </location>
</feature>
<keyword evidence="9" id="KW-0830">Ubiquinone</keyword>
<dbReference type="GO" id="GO:0030964">
    <property type="term" value="C:NADH dehydrogenase complex"/>
    <property type="evidence" value="ECO:0007669"/>
    <property type="project" value="TreeGrafter"/>
</dbReference>
<evidence type="ECO:0000256" key="4">
    <source>
        <dbReference type="ARBA" id="ARBA00022448"/>
    </source>
</evidence>
<dbReference type="GO" id="GO:0008137">
    <property type="term" value="F:NADH dehydrogenase (ubiquinone) activity"/>
    <property type="evidence" value="ECO:0007669"/>
    <property type="project" value="UniProtKB-UniRule"/>
</dbReference>
<keyword evidence="9 10" id="KW-0496">Mitochondrion</keyword>
<dbReference type="GO" id="GO:0031966">
    <property type="term" value="C:mitochondrial membrane"/>
    <property type="evidence" value="ECO:0007669"/>
    <property type="project" value="UniProtKB-SubCell"/>
</dbReference>
<evidence type="ECO:0000256" key="5">
    <source>
        <dbReference type="ARBA" id="ARBA00022692"/>
    </source>
</evidence>
<dbReference type="CTD" id="4537"/>
<proteinExistence type="inferred from homology"/>
<dbReference type="Gene3D" id="1.20.58.1610">
    <property type="entry name" value="NADH:ubiquinone/plastoquinone oxidoreductase, chain 3"/>
    <property type="match status" value="1"/>
</dbReference>
<evidence type="ECO:0000256" key="2">
    <source>
        <dbReference type="ARBA" id="ARBA00008472"/>
    </source>
</evidence>
<keyword evidence="9" id="KW-0679">Respiratory chain</keyword>
<geneLocation type="mitochondrion" evidence="10"/>
<dbReference type="GeneID" id="31079899"/>
<comment type="subcellular location">
    <subcellularLocation>
        <location evidence="1">Membrane</location>
    </subcellularLocation>
    <subcellularLocation>
        <location evidence="9">Mitochondrion membrane</location>
        <topology evidence="9">Multi-pass membrane protein</topology>
    </subcellularLocation>
</comment>
<keyword evidence="4 9" id="KW-0813">Transport</keyword>
<dbReference type="AlphaFoldDB" id="A0A1P8AJ40"/>
<organism evidence="10">
    <name type="scientific">Potamilus alatus</name>
    <dbReference type="NCBI Taxonomy" id="81573"/>
    <lineage>
        <taxon>Eukaryota</taxon>
        <taxon>Metazoa</taxon>
        <taxon>Spiralia</taxon>
        <taxon>Lophotrochozoa</taxon>
        <taxon>Mollusca</taxon>
        <taxon>Bivalvia</taxon>
        <taxon>Autobranchia</taxon>
        <taxon>Heteroconchia</taxon>
        <taxon>Palaeoheterodonta</taxon>
        <taxon>Unionida</taxon>
        <taxon>Unionoidea</taxon>
        <taxon>Unionidae</taxon>
        <taxon>Ambleminae</taxon>
        <taxon>Lampsilini</taxon>
        <taxon>Potamilus</taxon>
    </lineage>
</organism>
<evidence type="ECO:0000256" key="7">
    <source>
        <dbReference type="ARBA" id="ARBA00023136"/>
    </source>
</evidence>
<accession>A0A1P8AJ40</accession>
<dbReference type="EC" id="7.1.1.2" evidence="9"/>
<feature type="transmembrane region" description="Helical" evidence="9">
    <location>
        <begin position="88"/>
        <end position="107"/>
    </location>
</feature>
<keyword evidence="9" id="KW-0249">Electron transport</keyword>
<reference evidence="10" key="2">
    <citation type="journal article" date="2017" name="PLoS ONE">
        <title>The Complete Maternally and Paternally Inherited Mitochondrial Genomes of a Freshwater Mussel Potamilus alatus (Bivalvia: Unionidae).</title>
        <authorList>
            <person name="Wen H.B."/>
            <person name="Cao Z.M."/>
            <person name="Hua D."/>
            <person name="Xu P."/>
            <person name="Ma X.Y."/>
            <person name="Jin W."/>
            <person name="Yuan X.H."/>
            <person name="Gu R.B."/>
        </authorList>
    </citation>
    <scope>NUCLEOTIDE SEQUENCE</scope>
</reference>
<gene>
    <name evidence="10" type="primary">ND3</name>
</gene>
<evidence type="ECO:0000256" key="3">
    <source>
        <dbReference type="ARBA" id="ARBA00021007"/>
    </source>
</evidence>
<keyword evidence="9" id="KW-1278">Translocase</keyword>
<keyword evidence="5 9" id="KW-0812">Transmembrane</keyword>
<dbReference type="PANTHER" id="PTHR11058">
    <property type="entry name" value="NADH-UBIQUINONE OXIDOREDUCTASE CHAIN 3"/>
    <property type="match status" value="1"/>
</dbReference>
<comment type="catalytic activity">
    <reaction evidence="8 9">
        <text>a ubiquinone + NADH + 5 H(+)(in) = a ubiquinol + NAD(+) + 4 H(+)(out)</text>
        <dbReference type="Rhea" id="RHEA:29091"/>
        <dbReference type="Rhea" id="RHEA-COMP:9565"/>
        <dbReference type="Rhea" id="RHEA-COMP:9566"/>
        <dbReference type="ChEBI" id="CHEBI:15378"/>
        <dbReference type="ChEBI" id="CHEBI:16389"/>
        <dbReference type="ChEBI" id="CHEBI:17976"/>
        <dbReference type="ChEBI" id="CHEBI:57540"/>
        <dbReference type="ChEBI" id="CHEBI:57945"/>
        <dbReference type="EC" id="7.1.1.2"/>
    </reaction>
</comment>
<keyword evidence="7 9" id="KW-0472">Membrane</keyword>
<dbReference type="Pfam" id="PF00507">
    <property type="entry name" value="Oxidored_q4"/>
    <property type="match status" value="1"/>
</dbReference>
<dbReference type="InterPro" id="IPR038430">
    <property type="entry name" value="NDAH_ubi_oxred_su3_sf"/>
</dbReference>
<evidence type="ECO:0000313" key="10">
    <source>
        <dbReference type="EMBL" id="AMZ00188.1"/>
    </source>
</evidence>
<comment type="function">
    <text evidence="9">Core subunit of the mitochondrial membrane respiratory chain NADH dehydrogenase (Complex I) which catalyzes electron transfer from NADH through the respiratory chain, using ubiquinone as an electron acceptor. Essential for the catalytic activity of complex I.</text>
</comment>
<name>A0A1P8AJ40_9BIVA</name>
<sequence length="118" mass="13003">MVVIAVLCSLVFVLMVFGLAWVFSFRSGCLHDLSSPFECGFDPLGSSRVGFSLRFFGLMVIFVVFDFETVLLVPCVFWLSLDGLGGDIVGVLGFVSFLVVLLIGVLYEMTEGILEWKC</sequence>
<dbReference type="InterPro" id="IPR000440">
    <property type="entry name" value="NADH_UbQ/plastoQ_OxRdtase_su3"/>
</dbReference>
<evidence type="ECO:0000256" key="1">
    <source>
        <dbReference type="ARBA" id="ARBA00004370"/>
    </source>
</evidence>
<protein>
    <recommendedName>
        <fullName evidence="3 9">NADH-ubiquinone oxidoreductase chain 3</fullName>
        <ecNumber evidence="9">7.1.1.2</ecNumber>
    </recommendedName>
</protein>
<keyword evidence="9" id="KW-0520">NAD</keyword>
<evidence type="ECO:0000256" key="9">
    <source>
        <dbReference type="RuleBase" id="RU003640"/>
    </source>
</evidence>
<reference evidence="10" key="1">
    <citation type="submission" date="2016-01" db="EMBL/GenBank/DDBJ databases">
        <authorList>
            <person name="Oliw E.H."/>
        </authorList>
    </citation>
    <scope>NUCLEOTIDE SEQUENCE</scope>
</reference>
<comment type="similarity">
    <text evidence="2 9">Belongs to the complex I subunit 3 family.</text>
</comment>
<dbReference type="PANTHER" id="PTHR11058:SF9">
    <property type="entry name" value="NADH-UBIQUINONE OXIDOREDUCTASE CHAIN 3"/>
    <property type="match status" value="1"/>
</dbReference>
<dbReference type="EMBL" id="KU559010">
    <property type="protein sequence ID" value="AMZ00188.1"/>
    <property type="molecule type" value="Genomic_DNA"/>
</dbReference>
<dbReference type="RefSeq" id="YP_009346109.1">
    <property type="nucleotide sequence ID" value="NC_033858.1"/>
</dbReference>
<evidence type="ECO:0000256" key="8">
    <source>
        <dbReference type="ARBA" id="ARBA00049551"/>
    </source>
</evidence>